<dbReference type="Pfam" id="PF04667">
    <property type="entry name" value="Endosulfine"/>
    <property type="match status" value="1"/>
</dbReference>
<dbReference type="InterPro" id="IPR006760">
    <property type="entry name" value="Endosulphine"/>
</dbReference>
<feature type="region of interest" description="Disordered" evidence="3">
    <location>
        <begin position="46"/>
        <end position="143"/>
    </location>
</feature>
<organism evidence="4 5">
    <name type="scientific">Cladophialophora immunda</name>
    <dbReference type="NCBI Taxonomy" id="569365"/>
    <lineage>
        <taxon>Eukaryota</taxon>
        <taxon>Fungi</taxon>
        <taxon>Dikarya</taxon>
        <taxon>Ascomycota</taxon>
        <taxon>Pezizomycotina</taxon>
        <taxon>Eurotiomycetes</taxon>
        <taxon>Chaetothyriomycetidae</taxon>
        <taxon>Chaetothyriales</taxon>
        <taxon>Herpotrichiellaceae</taxon>
        <taxon>Cladophialophora</taxon>
    </lineage>
</organism>
<evidence type="ECO:0000313" key="5">
    <source>
        <dbReference type="Proteomes" id="UP000054466"/>
    </source>
</evidence>
<feature type="compositionally biased region" description="Polar residues" evidence="3">
    <location>
        <begin position="85"/>
        <end position="99"/>
    </location>
</feature>
<sequence length="143" mass="15637">MGHTEEHEGSDEPLIERERQILARYGSLPKQNVLLRSQVKERKFFDSGDFAISKATRDSATGHPKTGKQHPNFSQIPHLSAPVPSDSNVESNANASNQHKLNDDLGRSAGGGSEHRSSCGKVQGSNLVHSSEDRQRNDATAMH</sequence>
<dbReference type="OrthoDB" id="4160882at2759"/>
<comment type="similarity">
    <text evidence="1 2">Belongs to the endosulfine family.</text>
</comment>
<reference evidence="4 5" key="1">
    <citation type="submission" date="2015-01" db="EMBL/GenBank/DDBJ databases">
        <title>The Genome Sequence of Cladophialophora immunda CBS83496.</title>
        <authorList>
            <consortium name="The Broad Institute Genomics Platform"/>
            <person name="Cuomo C."/>
            <person name="de Hoog S."/>
            <person name="Gorbushina A."/>
            <person name="Stielow B."/>
            <person name="Teixiera M."/>
            <person name="Abouelleil A."/>
            <person name="Chapman S.B."/>
            <person name="Priest M."/>
            <person name="Young S.K."/>
            <person name="Wortman J."/>
            <person name="Nusbaum C."/>
            <person name="Birren B."/>
        </authorList>
    </citation>
    <scope>NUCLEOTIDE SEQUENCE [LARGE SCALE GENOMIC DNA]</scope>
    <source>
        <strain evidence="4 5">CBS 83496</strain>
    </source>
</reference>
<proteinExistence type="inferred from homology"/>
<protein>
    <recommendedName>
        <fullName evidence="2">mRNA stability protein</fullName>
    </recommendedName>
</protein>
<keyword evidence="5" id="KW-1185">Reference proteome</keyword>
<dbReference type="RefSeq" id="XP_016254274.1">
    <property type="nucleotide sequence ID" value="XM_016387346.1"/>
</dbReference>
<accession>A0A0D2CSA6</accession>
<dbReference type="EMBL" id="KN847040">
    <property type="protein sequence ID" value="KIW34058.1"/>
    <property type="molecule type" value="Genomic_DNA"/>
</dbReference>
<dbReference type="AlphaFoldDB" id="A0A0D2CSA6"/>
<evidence type="ECO:0000256" key="1">
    <source>
        <dbReference type="ARBA" id="ARBA00010520"/>
    </source>
</evidence>
<evidence type="ECO:0000256" key="3">
    <source>
        <dbReference type="SAM" id="MobiDB-lite"/>
    </source>
</evidence>
<dbReference type="GeneID" id="27340054"/>
<evidence type="ECO:0000256" key="2">
    <source>
        <dbReference type="RuleBase" id="RU363120"/>
    </source>
</evidence>
<name>A0A0D2CSA6_9EURO</name>
<dbReference type="HOGENOM" id="CLU_101493_3_0_1"/>
<dbReference type="VEuPathDB" id="FungiDB:PV07_00860"/>
<gene>
    <name evidence="4" type="ORF">PV07_00860</name>
</gene>
<dbReference type="STRING" id="569365.A0A0D2CSA6"/>
<evidence type="ECO:0000313" key="4">
    <source>
        <dbReference type="EMBL" id="KIW34058.1"/>
    </source>
</evidence>
<dbReference type="Proteomes" id="UP000054466">
    <property type="component" value="Unassembled WGS sequence"/>
</dbReference>
<comment type="function">
    <text evidence="2">Plays an essential role in initiation of the G0 program by preventing the degradation of specific nutrient-regulated mRNAs via the 5'-3' mRNA decay pathway.</text>
</comment>
<dbReference type="EMBL" id="KN847040">
    <property type="protein sequence ID" value="KIW34059.1"/>
    <property type="molecule type" value="Genomic_DNA"/>
</dbReference>
<dbReference type="RefSeq" id="XP_016254275.1">
    <property type="nucleotide sequence ID" value="XM_016387347.1"/>
</dbReference>